<dbReference type="InterPro" id="IPR002589">
    <property type="entry name" value="Macro_dom"/>
</dbReference>
<keyword evidence="3 7" id="KW-0808">Transferase</keyword>
<dbReference type="Gene3D" id="3.40.220.10">
    <property type="entry name" value="Leucine Aminopeptidase, subunit E, domain 1"/>
    <property type="match status" value="3"/>
</dbReference>
<dbReference type="Pfam" id="PF01661">
    <property type="entry name" value="Macro"/>
    <property type="match status" value="3"/>
</dbReference>
<dbReference type="EC" id="2.4.2.30" evidence="7"/>
<evidence type="ECO:0000259" key="6">
    <source>
        <dbReference type="PROSITE" id="PS51154"/>
    </source>
</evidence>
<organism evidence="7 8">
    <name type="scientific">Desmophyllum pertusum</name>
    <dbReference type="NCBI Taxonomy" id="174260"/>
    <lineage>
        <taxon>Eukaryota</taxon>
        <taxon>Metazoa</taxon>
        <taxon>Cnidaria</taxon>
        <taxon>Anthozoa</taxon>
        <taxon>Hexacorallia</taxon>
        <taxon>Scleractinia</taxon>
        <taxon>Caryophylliina</taxon>
        <taxon>Caryophylliidae</taxon>
        <taxon>Desmophyllum</taxon>
    </lineage>
</organism>
<dbReference type="PROSITE" id="PS51154">
    <property type="entry name" value="MACRO"/>
    <property type="match status" value="3"/>
</dbReference>
<dbReference type="EMBL" id="MU826827">
    <property type="protein sequence ID" value="KAJ7374848.1"/>
    <property type="molecule type" value="Genomic_DNA"/>
</dbReference>
<dbReference type="Proteomes" id="UP001163046">
    <property type="component" value="Unassembled WGS sequence"/>
</dbReference>
<gene>
    <name evidence="7" type="primary">PARP14_8</name>
    <name evidence="7" type="ORF">OS493_005201</name>
</gene>
<keyword evidence="8" id="KW-1185">Reference proteome</keyword>
<evidence type="ECO:0000256" key="3">
    <source>
        <dbReference type="ARBA" id="ARBA00022679"/>
    </source>
</evidence>
<evidence type="ECO:0000256" key="5">
    <source>
        <dbReference type="ARBA" id="ARBA00023242"/>
    </source>
</evidence>
<dbReference type="GO" id="GO:0010629">
    <property type="term" value="P:negative regulation of gene expression"/>
    <property type="evidence" value="ECO:0007669"/>
    <property type="project" value="TreeGrafter"/>
</dbReference>
<dbReference type="GO" id="GO:0070212">
    <property type="term" value="P:protein poly-ADP-ribosylation"/>
    <property type="evidence" value="ECO:0007669"/>
    <property type="project" value="TreeGrafter"/>
</dbReference>
<evidence type="ECO:0000256" key="4">
    <source>
        <dbReference type="ARBA" id="ARBA00023027"/>
    </source>
</evidence>
<dbReference type="InterPro" id="IPR043472">
    <property type="entry name" value="Macro_dom-like"/>
</dbReference>
<dbReference type="GO" id="GO:0005737">
    <property type="term" value="C:cytoplasm"/>
    <property type="evidence" value="ECO:0007669"/>
    <property type="project" value="TreeGrafter"/>
</dbReference>
<feature type="domain" description="Macro" evidence="6">
    <location>
        <begin position="165"/>
        <end position="340"/>
    </location>
</feature>
<comment type="subcellular location">
    <subcellularLocation>
        <location evidence="1">Nucleus</location>
    </subcellularLocation>
</comment>
<dbReference type="AlphaFoldDB" id="A0A9X0CUN0"/>
<feature type="domain" description="Macro" evidence="6">
    <location>
        <begin position="384"/>
        <end position="561"/>
    </location>
</feature>
<keyword evidence="2 7" id="KW-0328">Glycosyltransferase</keyword>
<dbReference type="GO" id="GO:0003714">
    <property type="term" value="F:transcription corepressor activity"/>
    <property type="evidence" value="ECO:0007669"/>
    <property type="project" value="TreeGrafter"/>
</dbReference>
<sequence length="566" mass="62275">MLTSPRMVLSLKAEHWLPPPGRYLANKLSMLLGRNGIPRRIERKRMKNETKQKRLLKYAITNSLKEAKGLRSIAIPAVSSGIYGFPRDLCAQVILDAVLDFCAENPHCKLSEIHLIDNDDSTVKAFAEESRRRFAKETGFIDHKNTRPTSSVVGAKVRASRVKMMRTPRSFTTQGIRITVKSSDLAKEQADILVGTAARNLNLQQNPCARALSQAAGPSLQQECTNIGPVAVGDIAVNKPTRKSQLQESHLCYLFWVLKRLLTKCLQEATKSGMTSIAFPAIGTGTLQFPRAEVAEIYFDEVISYSQKHPATSLKEVRFVLYDQDHPTVQAFEAELKKRNEKNSPILIRKSAHSSGKRLLTNSAKDFQASSPQAATFSPIKERGQDHLETNVGTLCFKVHPGDITKETTDAIVVISNPDLDLEMGGGAGAAILKSGGDSIQRECATQGQQPPGSVAVTKAGSLKTRYIFHIVPSYPPSARSIKSSVMKCLQEAEKKGISSISFPAIGTGNLGIPAKSCAQTMLSAIHDFNNQQPTSMQLIKMIIFQREMIKDVRLANRRSVRRNAN</sequence>
<protein>
    <submittedName>
        <fullName evidence="7">Positive regulation of interleukin-4-mediated signaling pathway</fullName>
        <ecNumber evidence="7">2.4.2.30</ecNumber>
    </submittedName>
</protein>
<evidence type="ECO:0000256" key="2">
    <source>
        <dbReference type="ARBA" id="ARBA00022676"/>
    </source>
</evidence>
<evidence type="ECO:0000313" key="8">
    <source>
        <dbReference type="Proteomes" id="UP001163046"/>
    </source>
</evidence>
<dbReference type="PANTHER" id="PTHR14453:SF67">
    <property type="entry name" value="POLY [ADP-RIBOSE] POLYMERASE"/>
    <property type="match status" value="1"/>
</dbReference>
<keyword evidence="5" id="KW-0539">Nucleus</keyword>
<proteinExistence type="predicted"/>
<keyword evidence="4" id="KW-0520">NAD</keyword>
<dbReference type="GO" id="GO:0005634">
    <property type="term" value="C:nucleus"/>
    <property type="evidence" value="ECO:0007669"/>
    <property type="project" value="UniProtKB-SubCell"/>
</dbReference>
<evidence type="ECO:0000313" key="7">
    <source>
        <dbReference type="EMBL" id="KAJ7374848.1"/>
    </source>
</evidence>
<comment type="caution">
    <text evidence="7">The sequence shown here is derived from an EMBL/GenBank/DDBJ whole genome shotgun (WGS) entry which is preliminary data.</text>
</comment>
<reference evidence="7" key="1">
    <citation type="submission" date="2023-01" db="EMBL/GenBank/DDBJ databases">
        <title>Genome assembly of the deep-sea coral Lophelia pertusa.</title>
        <authorList>
            <person name="Herrera S."/>
            <person name="Cordes E."/>
        </authorList>
    </citation>
    <scope>NUCLEOTIDE SEQUENCE</scope>
    <source>
        <strain evidence="7">USNM1676648</strain>
        <tissue evidence="7">Polyp</tissue>
    </source>
</reference>
<name>A0A9X0CUN0_9CNID</name>
<dbReference type="InterPro" id="IPR052056">
    <property type="entry name" value="Mono-ARTD/PARP"/>
</dbReference>
<feature type="domain" description="Macro" evidence="6">
    <location>
        <begin position="1"/>
        <end position="134"/>
    </location>
</feature>
<dbReference type="OrthoDB" id="6159649at2759"/>
<dbReference type="SUPFAM" id="SSF52949">
    <property type="entry name" value="Macro domain-like"/>
    <property type="match status" value="3"/>
</dbReference>
<evidence type="ECO:0000256" key="1">
    <source>
        <dbReference type="ARBA" id="ARBA00004123"/>
    </source>
</evidence>
<dbReference type="PANTHER" id="PTHR14453">
    <property type="entry name" value="PARP/ZINC FINGER CCCH TYPE DOMAIN CONTAINING PROTEIN"/>
    <property type="match status" value="1"/>
</dbReference>
<dbReference type="GO" id="GO:0003950">
    <property type="term" value="F:NAD+ poly-ADP-ribosyltransferase activity"/>
    <property type="evidence" value="ECO:0007669"/>
    <property type="project" value="UniProtKB-EC"/>
</dbReference>
<dbReference type="GO" id="GO:1990404">
    <property type="term" value="F:NAD+-protein mono-ADP-ribosyltransferase activity"/>
    <property type="evidence" value="ECO:0007669"/>
    <property type="project" value="TreeGrafter"/>
</dbReference>
<accession>A0A9X0CUN0</accession>
<dbReference type="SMART" id="SM00506">
    <property type="entry name" value="A1pp"/>
    <property type="match status" value="2"/>
</dbReference>